<reference evidence="1 2" key="1">
    <citation type="submission" date="2017-10" db="EMBL/GenBank/DDBJ databases">
        <title>First isolation and characterization of Brucella suis from yak.</title>
        <authorList>
            <person name="Yang X."/>
            <person name="Wang N."/>
            <person name="Cao X."/>
            <person name="Bie P."/>
            <person name="Wang J."/>
            <person name="Lyu Y."/>
            <person name="Wu Q."/>
        </authorList>
    </citation>
    <scope>NUCLEOTIDE SEQUENCE [LARGE SCALE GENOMIC DNA]</scope>
    <source>
        <strain evidence="1 2">QH05</strain>
    </source>
</reference>
<protein>
    <submittedName>
        <fullName evidence="1">Uncharacterized protein</fullName>
    </submittedName>
</protein>
<dbReference type="Proteomes" id="UP000230889">
    <property type="component" value="Chromosome 1"/>
</dbReference>
<gene>
    <name evidence="1" type="ORF">CS875_00080</name>
</gene>
<name>A0AAI8E6N8_BRUSS</name>
<dbReference type="AlphaFoldDB" id="A0AAI8E6N8"/>
<organism evidence="1 2">
    <name type="scientific">Brucella suis</name>
    <dbReference type="NCBI Taxonomy" id="29461"/>
    <lineage>
        <taxon>Bacteria</taxon>
        <taxon>Pseudomonadati</taxon>
        <taxon>Pseudomonadota</taxon>
        <taxon>Alphaproteobacteria</taxon>
        <taxon>Hyphomicrobiales</taxon>
        <taxon>Brucellaceae</taxon>
        <taxon>Brucella/Ochrobactrum group</taxon>
        <taxon>Brucella</taxon>
    </lineage>
</organism>
<evidence type="ECO:0000313" key="1">
    <source>
        <dbReference type="EMBL" id="ATQ51176.1"/>
    </source>
</evidence>
<evidence type="ECO:0000313" key="2">
    <source>
        <dbReference type="Proteomes" id="UP000230889"/>
    </source>
</evidence>
<accession>A0AAI8E6N8</accession>
<sequence length="67" mass="7792">MALFSVPVLMYVQYTPLRYSKITIFASACRFLIQTLSPLPSMLVLVSQKRPRFLPRPPVFPMYRQGE</sequence>
<dbReference type="EMBL" id="CP024420">
    <property type="protein sequence ID" value="ATQ51176.1"/>
    <property type="molecule type" value="Genomic_DNA"/>
</dbReference>
<proteinExistence type="predicted"/>